<accession>A0A0D2KA80</accession>
<reference evidence="2 3" key="1">
    <citation type="journal article" date="2013" name="BMC Genomics">
        <title>Reconstruction of the lipid metabolism for the microalga Monoraphidium neglectum from its genome sequence reveals characteristics suitable for biofuel production.</title>
        <authorList>
            <person name="Bogen C."/>
            <person name="Al-Dilaimi A."/>
            <person name="Albersmeier A."/>
            <person name="Wichmann J."/>
            <person name="Grundmann M."/>
            <person name="Rupp O."/>
            <person name="Lauersen K.J."/>
            <person name="Blifernez-Klassen O."/>
            <person name="Kalinowski J."/>
            <person name="Goesmann A."/>
            <person name="Mussgnug J.H."/>
            <person name="Kruse O."/>
        </authorList>
    </citation>
    <scope>NUCLEOTIDE SEQUENCE [LARGE SCALE GENOMIC DNA]</scope>
    <source>
        <strain evidence="2 3">SAG 48.87</strain>
    </source>
</reference>
<dbReference type="GeneID" id="25732635"/>
<evidence type="ECO:0000256" key="1">
    <source>
        <dbReference type="SAM" id="MobiDB-lite"/>
    </source>
</evidence>
<proteinExistence type="predicted"/>
<dbReference type="AlphaFoldDB" id="A0A0D2KA80"/>
<evidence type="ECO:0000313" key="2">
    <source>
        <dbReference type="EMBL" id="KIY92948.1"/>
    </source>
</evidence>
<feature type="region of interest" description="Disordered" evidence="1">
    <location>
        <begin position="17"/>
        <end position="45"/>
    </location>
</feature>
<feature type="region of interest" description="Disordered" evidence="1">
    <location>
        <begin position="57"/>
        <end position="89"/>
    </location>
</feature>
<gene>
    <name evidence="2" type="ORF">MNEG_15016</name>
</gene>
<feature type="compositionally biased region" description="Low complexity" evidence="1">
    <location>
        <begin position="71"/>
        <end position="83"/>
    </location>
</feature>
<protein>
    <submittedName>
        <fullName evidence="2">Uncharacterized protein</fullName>
    </submittedName>
</protein>
<organism evidence="2 3">
    <name type="scientific">Monoraphidium neglectum</name>
    <dbReference type="NCBI Taxonomy" id="145388"/>
    <lineage>
        <taxon>Eukaryota</taxon>
        <taxon>Viridiplantae</taxon>
        <taxon>Chlorophyta</taxon>
        <taxon>core chlorophytes</taxon>
        <taxon>Chlorophyceae</taxon>
        <taxon>CS clade</taxon>
        <taxon>Sphaeropleales</taxon>
        <taxon>Selenastraceae</taxon>
        <taxon>Monoraphidium</taxon>
    </lineage>
</organism>
<evidence type="ECO:0000313" key="3">
    <source>
        <dbReference type="Proteomes" id="UP000054498"/>
    </source>
</evidence>
<sequence length="89" mass="9181">MISIPLLALWRGLNQAEEDAEAGGTEGRADGGGDTGGEGAADAQRQHPFLVALHSLQQHQWRQQPAREAQESGGEASAAPGGARLVGIV</sequence>
<dbReference type="Proteomes" id="UP000054498">
    <property type="component" value="Unassembled WGS sequence"/>
</dbReference>
<feature type="compositionally biased region" description="Gly residues" evidence="1">
    <location>
        <begin position="24"/>
        <end position="39"/>
    </location>
</feature>
<dbReference type="RefSeq" id="XP_013891968.1">
    <property type="nucleotide sequence ID" value="XM_014036514.1"/>
</dbReference>
<name>A0A0D2KA80_9CHLO</name>
<dbReference type="EMBL" id="KK105174">
    <property type="protein sequence ID" value="KIY92948.1"/>
    <property type="molecule type" value="Genomic_DNA"/>
</dbReference>
<keyword evidence="3" id="KW-1185">Reference proteome</keyword>
<dbReference type="KEGG" id="mng:MNEG_15016"/>